<sequence length="193" mass="20876">MRCRRLEHAQSRFATQPLSRCSGFMVRRALALAAVLRTSRFVSALEMYSISASYLGDQCAGTPYVVSIVQADDCSIETCSASSNMSSADMRTVDCTSDFVQATRDKFGSSPYIIEMVYGDGNCSGPAMGYGYPAPGTCVGGFNETDNYYVIATLNTNGSASLELYPDRSCGTAATMRWTRPKAARHTKSQVLP</sequence>
<dbReference type="EMBL" id="JAGDFM010000184">
    <property type="protein sequence ID" value="KAG7383165.1"/>
    <property type="molecule type" value="Genomic_DNA"/>
</dbReference>
<evidence type="ECO:0000313" key="1">
    <source>
        <dbReference type="EMBL" id="KAG7383165.1"/>
    </source>
</evidence>
<evidence type="ECO:0008006" key="3">
    <source>
        <dbReference type="Google" id="ProtNLM"/>
    </source>
</evidence>
<accession>A0A8T1VP80</accession>
<dbReference type="OrthoDB" id="127581at2759"/>
<evidence type="ECO:0000313" key="2">
    <source>
        <dbReference type="Proteomes" id="UP000694044"/>
    </source>
</evidence>
<dbReference type="Proteomes" id="UP000694044">
    <property type="component" value="Unassembled WGS sequence"/>
</dbReference>
<reference evidence="1" key="1">
    <citation type="submission" date="2021-02" db="EMBL/GenBank/DDBJ databases">
        <authorList>
            <person name="Palmer J.M."/>
        </authorList>
    </citation>
    <scope>NUCLEOTIDE SEQUENCE</scope>
    <source>
        <strain evidence="1">SCRP734</strain>
    </source>
</reference>
<organism evidence="1 2">
    <name type="scientific">Phytophthora pseudosyringae</name>
    <dbReference type="NCBI Taxonomy" id="221518"/>
    <lineage>
        <taxon>Eukaryota</taxon>
        <taxon>Sar</taxon>
        <taxon>Stramenopiles</taxon>
        <taxon>Oomycota</taxon>
        <taxon>Peronosporomycetes</taxon>
        <taxon>Peronosporales</taxon>
        <taxon>Peronosporaceae</taxon>
        <taxon>Phytophthora</taxon>
    </lineage>
</organism>
<proteinExistence type="predicted"/>
<keyword evidence="2" id="KW-1185">Reference proteome</keyword>
<comment type="caution">
    <text evidence="1">The sequence shown here is derived from an EMBL/GenBank/DDBJ whole genome shotgun (WGS) entry which is preliminary data.</text>
</comment>
<dbReference type="AlphaFoldDB" id="A0A8T1VP80"/>
<name>A0A8T1VP80_9STRA</name>
<gene>
    <name evidence="1" type="ORF">PHYPSEUDO_003952</name>
</gene>
<protein>
    <recommendedName>
        <fullName evidence="3">TKL protein kinase</fullName>
    </recommendedName>
</protein>